<feature type="non-terminal residue" evidence="2">
    <location>
        <position position="155"/>
    </location>
</feature>
<dbReference type="GO" id="GO:0004540">
    <property type="term" value="F:RNA nuclease activity"/>
    <property type="evidence" value="ECO:0007669"/>
    <property type="project" value="InterPro"/>
</dbReference>
<organism evidence="2 3">
    <name type="scientific">Candidatus Lloydbacteria bacterium RIFCSPHIGHO2_01_FULL_41_20</name>
    <dbReference type="NCBI Taxonomy" id="1798657"/>
    <lineage>
        <taxon>Bacteria</taxon>
        <taxon>Candidatus Lloydiibacteriota</taxon>
    </lineage>
</organism>
<dbReference type="Proteomes" id="UP000178841">
    <property type="component" value="Unassembled WGS sequence"/>
</dbReference>
<dbReference type="Gene3D" id="3.40.50.1010">
    <property type="entry name" value="5'-nuclease"/>
    <property type="match status" value="1"/>
</dbReference>
<evidence type="ECO:0000313" key="3">
    <source>
        <dbReference type="Proteomes" id="UP000178841"/>
    </source>
</evidence>
<comment type="caution">
    <text evidence="2">The sequence shown here is derived from an EMBL/GenBank/DDBJ whole genome shotgun (WGS) entry which is preliminary data.</text>
</comment>
<proteinExistence type="predicted"/>
<name>A0A1G2CRN7_9BACT</name>
<dbReference type="EMBL" id="MHLH01000012">
    <property type="protein sequence ID" value="OGZ04043.1"/>
    <property type="molecule type" value="Genomic_DNA"/>
</dbReference>
<evidence type="ECO:0000259" key="1">
    <source>
        <dbReference type="Pfam" id="PF01936"/>
    </source>
</evidence>
<dbReference type="InterPro" id="IPR047140">
    <property type="entry name" value="LabA"/>
</dbReference>
<dbReference type="CDD" id="cd10911">
    <property type="entry name" value="PIN_LabA"/>
    <property type="match status" value="1"/>
</dbReference>
<dbReference type="AlphaFoldDB" id="A0A1G2CRN7"/>
<dbReference type="STRING" id="1798657.A2648_00390"/>
<reference evidence="2 3" key="1">
    <citation type="journal article" date="2016" name="Nat. Commun.">
        <title>Thousands of microbial genomes shed light on interconnected biogeochemical processes in an aquifer system.</title>
        <authorList>
            <person name="Anantharaman K."/>
            <person name="Brown C.T."/>
            <person name="Hug L.A."/>
            <person name="Sharon I."/>
            <person name="Castelle C.J."/>
            <person name="Probst A.J."/>
            <person name="Thomas B.C."/>
            <person name="Singh A."/>
            <person name="Wilkins M.J."/>
            <person name="Karaoz U."/>
            <person name="Brodie E.L."/>
            <person name="Williams K.H."/>
            <person name="Hubbard S.S."/>
            <person name="Banfield J.F."/>
        </authorList>
    </citation>
    <scope>NUCLEOTIDE SEQUENCE [LARGE SCALE GENOMIC DNA]</scope>
</reference>
<protein>
    <recommendedName>
        <fullName evidence="1">NYN domain-containing protein</fullName>
    </recommendedName>
</protein>
<dbReference type="PANTHER" id="PTHR35458">
    <property type="entry name" value="SLR0755 PROTEIN"/>
    <property type="match status" value="1"/>
</dbReference>
<feature type="domain" description="NYN" evidence="1">
    <location>
        <begin position="15"/>
        <end position="155"/>
    </location>
</feature>
<evidence type="ECO:0000313" key="2">
    <source>
        <dbReference type="EMBL" id="OGZ04043.1"/>
    </source>
</evidence>
<dbReference type="Pfam" id="PF01936">
    <property type="entry name" value="NYN"/>
    <property type="match status" value="1"/>
</dbReference>
<accession>A0A1G2CRN7</accession>
<dbReference type="PANTHER" id="PTHR35458:SF8">
    <property type="entry name" value="SLR0650 PROTEIN"/>
    <property type="match status" value="1"/>
</dbReference>
<sequence>MLQFSIIMEIEKERRVALFVDGGNFYKRIRQDGVVPKGTKFDYVKFADFLARGRKISSKSYYIGIVRNHDNSKKSQKMVVSQQKFLSGLENNGYQVKKGRIVYDNEIREKGVDVQIAIDLVIGAVENSYDTAIIVSSDTDLIPAIKYVRAKGKNV</sequence>
<gene>
    <name evidence="2" type="ORF">A2648_00390</name>
</gene>
<dbReference type="InterPro" id="IPR021139">
    <property type="entry name" value="NYN"/>
</dbReference>